<reference evidence="1 2" key="1">
    <citation type="submission" date="2019-08" db="EMBL/GenBank/DDBJ databases">
        <authorList>
            <person name="Alioto T."/>
            <person name="Alioto T."/>
            <person name="Gomez Garrido J."/>
        </authorList>
    </citation>
    <scope>NUCLEOTIDE SEQUENCE [LARGE SCALE GENOMIC DNA]</scope>
</reference>
<dbReference type="EMBL" id="CABPRJ010002388">
    <property type="protein sequence ID" value="VVC44842.1"/>
    <property type="molecule type" value="Genomic_DNA"/>
</dbReference>
<gene>
    <name evidence="1" type="ORF">CINCED_3A014153</name>
</gene>
<dbReference type="AlphaFoldDB" id="A0A5E4NNK9"/>
<dbReference type="Proteomes" id="UP000325440">
    <property type="component" value="Unassembled WGS sequence"/>
</dbReference>
<evidence type="ECO:0000313" key="1">
    <source>
        <dbReference type="EMBL" id="VVC44842.1"/>
    </source>
</evidence>
<proteinExistence type="predicted"/>
<evidence type="ECO:0000313" key="2">
    <source>
        <dbReference type="Proteomes" id="UP000325440"/>
    </source>
</evidence>
<name>A0A5E4NNK9_9HEMI</name>
<dbReference type="OrthoDB" id="1101576at2759"/>
<accession>A0A5E4NNK9</accession>
<dbReference type="PANTHER" id="PTHR45913:SF19">
    <property type="entry name" value="LOW QUALITY PROTEIN: ZINC FINGER BED DOMAIN-CONTAINING PROTEIN 5-LIKE"/>
    <property type="match status" value="1"/>
</dbReference>
<dbReference type="PANTHER" id="PTHR45913">
    <property type="entry name" value="EPM2A-INTERACTING PROTEIN 1"/>
    <property type="match status" value="1"/>
</dbReference>
<sequence>MFDQKSLIEVEKLSLSNNTVPRRIDEISEWVEYKLIKRVNLSTWFSLQLDESTDMQGLSQMIDFKKDCHEKESSLFRLSSKRYEEITVKDHIGAGKGVDPDICGVDEMVDTEG</sequence>
<organism evidence="1 2">
    <name type="scientific">Cinara cedri</name>
    <dbReference type="NCBI Taxonomy" id="506608"/>
    <lineage>
        <taxon>Eukaryota</taxon>
        <taxon>Metazoa</taxon>
        <taxon>Ecdysozoa</taxon>
        <taxon>Arthropoda</taxon>
        <taxon>Hexapoda</taxon>
        <taxon>Insecta</taxon>
        <taxon>Pterygota</taxon>
        <taxon>Neoptera</taxon>
        <taxon>Paraneoptera</taxon>
        <taxon>Hemiptera</taxon>
        <taxon>Sternorrhyncha</taxon>
        <taxon>Aphidomorpha</taxon>
        <taxon>Aphidoidea</taxon>
        <taxon>Aphididae</taxon>
        <taxon>Lachninae</taxon>
        <taxon>Cinara</taxon>
    </lineage>
</organism>
<protein>
    <submittedName>
        <fullName evidence="1">Uncharacterized protein</fullName>
    </submittedName>
</protein>
<keyword evidence="2" id="KW-1185">Reference proteome</keyword>